<evidence type="ECO:0000256" key="2">
    <source>
        <dbReference type="SAM" id="SignalP"/>
    </source>
</evidence>
<accession>A0AA88DB01</accession>
<sequence length="83" mass="8953">MCQKRVMVRIPGWNDKLVTLLVLFLLLPDCKYDVGDPLLKEYAVDGVLVGGHVDLNADVVLDDGADDAGPSTGMHQDASSRAE</sequence>
<feature type="chain" id="PRO_5041714251" evidence="2">
    <location>
        <begin position="33"/>
        <end position="83"/>
    </location>
</feature>
<name>A0AA88DB01_FICCA</name>
<proteinExistence type="predicted"/>
<keyword evidence="4" id="KW-1185">Reference proteome</keyword>
<gene>
    <name evidence="3" type="ORF">TIFTF001_017702</name>
</gene>
<dbReference type="AlphaFoldDB" id="A0AA88DB01"/>
<organism evidence="3 4">
    <name type="scientific">Ficus carica</name>
    <name type="common">Common fig</name>
    <dbReference type="NCBI Taxonomy" id="3494"/>
    <lineage>
        <taxon>Eukaryota</taxon>
        <taxon>Viridiplantae</taxon>
        <taxon>Streptophyta</taxon>
        <taxon>Embryophyta</taxon>
        <taxon>Tracheophyta</taxon>
        <taxon>Spermatophyta</taxon>
        <taxon>Magnoliopsida</taxon>
        <taxon>eudicotyledons</taxon>
        <taxon>Gunneridae</taxon>
        <taxon>Pentapetalae</taxon>
        <taxon>rosids</taxon>
        <taxon>fabids</taxon>
        <taxon>Rosales</taxon>
        <taxon>Moraceae</taxon>
        <taxon>Ficeae</taxon>
        <taxon>Ficus</taxon>
    </lineage>
</organism>
<evidence type="ECO:0000313" key="3">
    <source>
        <dbReference type="EMBL" id="GMN48522.1"/>
    </source>
</evidence>
<feature type="region of interest" description="Disordered" evidence="1">
    <location>
        <begin position="64"/>
        <end position="83"/>
    </location>
</feature>
<reference evidence="3" key="1">
    <citation type="submission" date="2023-07" db="EMBL/GenBank/DDBJ databases">
        <title>draft genome sequence of fig (Ficus carica).</title>
        <authorList>
            <person name="Takahashi T."/>
            <person name="Nishimura K."/>
        </authorList>
    </citation>
    <scope>NUCLEOTIDE SEQUENCE</scope>
</reference>
<feature type="signal peptide" evidence="2">
    <location>
        <begin position="1"/>
        <end position="32"/>
    </location>
</feature>
<dbReference type="EMBL" id="BTGU01000028">
    <property type="protein sequence ID" value="GMN48522.1"/>
    <property type="molecule type" value="Genomic_DNA"/>
</dbReference>
<dbReference type="Proteomes" id="UP001187192">
    <property type="component" value="Unassembled WGS sequence"/>
</dbReference>
<evidence type="ECO:0000313" key="4">
    <source>
        <dbReference type="Proteomes" id="UP001187192"/>
    </source>
</evidence>
<evidence type="ECO:0000256" key="1">
    <source>
        <dbReference type="SAM" id="MobiDB-lite"/>
    </source>
</evidence>
<protein>
    <submittedName>
        <fullName evidence="3">Uncharacterized protein</fullName>
    </submittedName>
</protein>
<comment type="caution">
    <text evidence="3">The sequence shown here is derived from an EMBL/GenBank/DDBJ whole genome shotgun (WGS) entry which is preliminary data.</text>
</comment>
<keyword evidence="2" id="KW-0732">Signal</keyword>